<proteinExistence type="predicted"/>
<dbReference type="EMBL" id="RPGO01000005">
    <property type="protein sequence ID" value="RZB32660.1"/>
    <property type="molecule type" value="Genomic_DNA"/>
</dbReference>
<accession>A0A8B3S4Q7</accession>
<reference evidence="2" key="1">
    <citation type="submission" date="2019-01" db="EMBL/GenBank/DDBJ databases">
        <title>Anaerobic oxidation of ethane by archaea from a marine hydrocarbon seep.</title>
        <authorList>
            <person name="Musat F."/>
        </authorList>
    </citation>
    <scope>NUCLEOTIDE SEQUENCE [LARGE SCALE GENOMIC DNA]</scope>
</reference>
<evidence type="ECO:0000313" key="2">
    <source>
        <dbReference type="Proteomes" id="UP000291831"/>
    </source>
</evidence>
<name>A0A8B3S4Q7_9EURY</name>
<dbReference type="AlphaFoldDB" id="A0A8B3S4Q7"/>
<sequence length="46" mass="5045">MDNFNTNKGKVIFYEASSVGSGNDFGAKIGISILHQHASWLKSRSM</sequence>
<evidence type="ECO:0000313" key="1">
    <source>
        <dbReference type="EMBL" id="RZB32660.1"/>
    </source>
</evidence>
<gene>
    <name evidence="1" type="ORF">AEth_00338</name>
</gene>
<protein>
    <submittedName>
        <fullName evidence="1">Uncharacterized protein</fullName>
    </submittedName>
</protein>
<organism evidence="1 2">
    <name type="scientific">Candidatus Argoarchaeum ethanivorans</name>
    <dbReference type="NCBI Taxonomy" id="2608793"/>
    <lineage>
        <taxon>Archaea</taxon>
        <taxon>Methanobacteriati</taxon>
        <taxon>Methanobacteriota</taxon>
        <taxon>Stenosarchaea group</taxon>
        <taxon>Methanomicrobia</taxon>
        <taxon>Methanosarcinales</taxon>
        <taxon>Methanosarcinales incertae sedis</taxon>
        <taxon>GOM Arc I cluster</taxon>
        <taxon>Candidatus Argoarchaeum</taxon>
    </lineage>
</organism>
<comment type="caution">
    <text evidence="1">The sequence shown here is derived from an EMBL/GenBank/DDBJ whole genome shotgun (WGS) entry which is preliminary data.</text>
</comment>
<dbReference type="Proteomes" id="UP000291831">
    <property type="component" value="Unassembled WGS sequence"/>
</dbReference>